<evidence type="ECO:0000256" key="1">
    <source>
        <dbReference type="ARBA" id="ARBA00009277"/>
    </source>
</evidence>
<dbReference type="PANTHER" id="PTHR35004">
    <property type="entry name" value="TRANSPOSASE RV3428C-RELATED"/>
    <property type="match status" value="1"/>
</dbReference>
<keyword evidence="4" id="KW-0233">DNA recombination</keyword>
<dbReference type="Proteomes" id="UP000539052">
    <property type="component" value="Unassembled WGS sequence"/>
</dbReference>
<comment type="caution">
    <text evidence="7">The sequence shown here is derived from an EMBL/GenBank/DDBJ whole genome shotgun (WGS) entry which is preliminary data.</text>
</comment>
<protein>
    <submittedName>
        <fullName evidence="7">IS21 family transposase</fullName>
    </submittedName>
</protein>
<proteinExistence type="inferred from homology"/>
<evidence type="ECO:0000256" key="2">
    <source>
        <dbReference type="ARBA" id="ARBA00022578"/>
    </source>
</evidence>
<evidence type="ECO:0000259" key="6">
    <source>
        <dbReference type="PROSITE" id="PS50994"/>
    </source>
</evidence>
<evidence type="ECO:0000256" key="3">
    <source>
        <dbReference type="ARBA" id="ARBA00023125"/>
    </source>
</evidence>
<evidence type="ECO:0000313" key="8">
    <source>
        <dbReference type="Proteomes" id="UP000539052"/>
    </source>
</evidence>
<comment type="similarity">
    <text evidence="1">Belongs to the transposase IS21/IS408/IS1162 family.</text>
</comment>
<keyword evidence="3" id="KW-0238">DNA-binding</keyword>
<reference evidence="7 8" key="1">
    <citation type="submission" date="2020-03" db="EMBL/GenBank/DDBJ databases">
        <title>Genome Sequence of industrial isolate, B5A.</title>
        <authorList>
            <person name="Sharma S."/>
            <person name="Patil P.B."/>
            <person name="Korpole S."/>
        </authorList>
    </citation>
    <scope>NUCLEOTIDE SEQUENCE [LARGE SCALE GENOMIC DNA]</scope>
    <source>
        <strain evidence="7 8">PI-S10-B5A</strain>
    </source>
</reference>
<evidence type="ECO:0000313" key="7">
    <source>
        <dbReference type="EMBL" id="NNJ31095.1"/>
    </source>
</evidence>
<feature type="domain" description="Integrase catalytic" evidence="6">
    <location>
        <begin position="124"/>
        <end position="303"/>
    </location>
</feature>
<name>A0ABX1VSV0_9FIRM</name>
<dbReference type="PROSITE" id="PS50531">
    <property type="entry name" value="HTH_IS21"/>
    <property type="match status" value="1"/>
</dbReference>
<sequence length="511" mass="59158">MLTMDQIHHIRQLYYEQDKNISEIVQETGRDRKTVQKYLDMTDFNLPQPEPASERQFCPKLEPYKAIIDQWLTEDRKAPRKQRHTAKRVFHRLKNEVAGFDCSYRLVAAYVANRKEELNLKRKEGYIPLIHHAGEAQADFGSADFHESSKHHSGKYFVMSFPYSNGNYLQLHYGENMECLLESMEAIFEHIGGVPPEIWFDNTKTIVTNIIKGGGREITERFARFQEHYGFKSIFMNQASGWEKGSVENKVGYDRRNMLVPVPRFLTLSDFNKQLLAECEKDSDREHYLYSDQTIRERFDEDQKVLLALPEIPFETAGYQTARTNKWGKFTINNGLYEYSVSPGYPETIVRLKLTSAKVIVMDHNNQVIVTHNRLYGGEGQKLQSMEWLPYLRYIALKPRSLRNSGIYEMMPEQLKLYLDTCPNTERGKILRVLSELTDRTGFDSALQTVHQAVVYEATNADSLKNLYRRLYSDIPELPPLQPQNGIPGISQLPVNLSDYDRLLEGGTANG</sequence>
<dbReference type="EMBL" id="JAAOXG010000030">
    <property type="protein sequence ID" value="NNJ31095.1"/>
    <property type="molecule type" value="Genomic_DNA"/>
</dbReference>
<gene>
    <name evidence="7" type="ORF">G9470_14985</name>
</gene>
<evidence type="ECO:0000256" key="4">
    <source>
        <dbReference type="ARBA" id="ARBA00023172"/>
    </source>
</evidence>
<dbReference type="InterPro" id="IPR017894">
    <property type="entry name" value="HTH_IS21_transposase_type"/>
</dbReference>
<dbReference type="PROSITE" id="PS50994">
    <property type="entry name" value="INTEGRASE"/>
    <property type="match status" value="1"/>
</dbReference>
<accession>A0ABX1VSV0</accession>
<evidence type="ECO:0000259" key="5">
    <source>
        <dbReference type="PROSITE" id="PS50531"/>
    </source>
</evidence>
<dbReference type="NCBIfam" id="NF033546">
    <property type="entry name" value="transpos_IS21"/>
    <property type="match status" value="1"/>
</dbReference>
<dbReference type="InterPro" id="IPR001584">
    <property type="entry name" value="Integrase_cat-core"/>
</dbReference>
<keyword evidence="2" id="KW-0815">Transposition</keyword>
<feature type="domain" description="HTH IS21-type" evidence="5">
    <location>
        <begin position="6"/>
        <end position="72"/>
    </location>
</feature>
<keyword evidence="8" id="KW-1185">Reference proteome</keyword>
<organism evidence="7 8">
    <name type="scientific">Lacrimispora defluvii</name>
    <dbReference type="NCBI Taxonomy" id="2719233"/>
    <lineage>
        <taxon>Bacteria</taxon>
        <taxon>Bacillati</taxon>
        <taxon>Bacillota</taxon>
        <taxon>Clostridia</taxon>
        <taxon>Lachnospirales</taxon>
        <taxon>Lachnospiraceae</taxon>
        <taxon>Lacrimispora</taxon>
    </lineage>
</organism>